<keyword evidence="2" id="KW-0614">Plasmid</keyword>
<dbReference type="EMBL" id="AJ288909">
    <property type="protein sequence ID" value="CAB87822.1"/>
    <property type="molecule type" value="Genomic_DNA"/>
</dbReference>
<evidence type="ECO:0000256" key="1">
    <source>
        <dbReference type="SAM" id="MobiDB-lite"/>
    </source>
</evidence>
<feature type="region of interest" description="Disordered" evidence="1">
    <location>
        <begin position="13"/>
        <end position="50"/>
    </location>
</feature>
<proteinExistence type="predicted"/>
<dbReference type="EMBL" id="AJ288908">
    <property type="protein sequence ID" value="CAB87820.1"/>
    <property type="molecule type" value="Genomic_DNA"/>
</dbReference>
<name>Q7AZF3_PSEFL</name>
<protein>
    <submittedName>
        <fullName evidence="2">TnpA2 protein</fullName>
    </submittedName>
</protein>
<sequence length="50" mass="5424">MCTAVVDVKRVGPTWGIPENRMGNSVPVSERGPHVRLSSGSEPSAQYDRL</sequence>
<accession>Q7AZF3</accession>
<geneLocation type="plasmid" evidence="2">
    <name>pL6.5</name>
</geneLocation>
<dbReference type="AlphaFoldDB" id="Q7AZF3"/>
<evidence type="ECO:0000313" key="2">
    <source>
        <dbReference type="EMBL" id="CAB87820.1"/>
    </source>
</evidence>
<organism evidence="2">
    <name type="scientific">Pseudomonas fluorescens</name>
    <dbReference type="NCBI Taxonomy" id="294"/>
    <lineage>
        <taxon>Bacteria</taxon>
        <taxon>Pseudomonadati</taxon>
        <taxon>Pseudomonadota</taxon>
        <taxon>Gammaproteobacteria</taxon>
        <taxon>Pseudomonadales</taxon>
        <taxon>Pseudomonadaceae</taxon>
        <taxon>Pseudomonas</taxon>
    </lineage>
</organism>
<gene>
    <name evidence="2" type="primary">tnpA2</name>
</gene>
<reference evidence="2" key="1">
    <citation type="submission" date="2000-04" db="EMBL/GenBank/DDBJ databases">
        <title>IS1492, a novel insertion sequence frequently found as a component of class I transposons located on large catabolic plasmids.</title>
        <authorList>
            <person name="Danglot C."/>
            <person name="Delecu M."/>
            <person name="Vilagines R."/>
        </authorList>
    </citation>
    <scope>NUCLEOTIDE SEQUENCE</scope>
    <source>
        <strain evidence="2">L6.5</strain>
        <plasmid evidence="2">pL6.5</plasmid>
    </source>
</reference>